<keyword evidence="1" id="KW-0812">Transmembrane</keyword>
<comment type="caution">
    <text evidence="2">The sequence shown here is derived from an EMBL/GenBank/DDBJ whole genome shotgun (WGS) entry which is preliminary data.</text>
</comment>
<feature type="transmembrane region" description="Helical" evidence="1">
    <location>
        <begin position="12"/>
        <end position="33"/>
    </location>
</feature>
<proteinExistence type="predicted"/>
<keyword evidence="1" id="KW-1133">Transmembrane helix</keyword>
<protein>
    <submittedName>
        <fullName evidence="2">Uncharacterized protein YpmS</fullName>
    </submittedName>
</protein>
<organism evidence="2 3">
    <name type="scientific">Alkalicoccobacillus murimartini</name>
    <dbReference type="NCBI Taxonomy" id="171685"/>
    <lineage>
        <taxon>Bacteria</taxon>
        <taxon>Bacillati</taxon>
        <taxon>Bacillota</taxon>
        <taxon>Bacilli</taxon>
        <taxon>Bacillales</taxon>
        <taxon>Bacillaceae</taxon>
        <taxon>Alkalicoccobacillus</taxon>
    </lineage>
</organism>
<dbReference type="Proteomes" id="UP001225034">
    <property type="component" value="Unassembled WGS sequence"/>
</dbReference>
<evidence type="ECO:0000313" key="2">
    <source>
        <dbReference type="EMBL" id="MDQ0206239.1"/>
    </source>
</evidence>
<reference evidence="2 3" key="1">
    <citation type="submission" date="2023-07" db="EMBL/GenBank/DDBJ databases">
        <title>Genomic Encyclopedia of Type Strains, Phase IV (KMG-IV): sequencing the most valuable type-strain genomes for metagenomic binning, comparative biology and taxonomic classification.</title>
        <authorList>
            <person name="Goeker M."/>
        </authorList>
    </citation>
    <scope>NUCLEOTIDE SEQUENCE [LARGE SCALE GENOMIC DNA]</scope>
    <source>
        <strain evidence="2 3">DSM 19154</strain>
    </source>
</reference>
<evidence type="ECO:0000313" key="3">
    <source>
        <dbReference type="Proteomes" id="UP001225034"/>
    </source>
</evidence>
<dbReference type="EMBL" id="JAUSUA010000001">
    <property type="protein sequence ID" value="MDQ0206239.1"/>
    <property type="molecule type" value="Genomic_DNA"/>
</dbReference>
<dbReference type="RefSeq" id="WP_306980479.1">
    <property type="nucleotide sequence ID" value="NZ_JAUSUA010000001.1"/>
</dbReference>
<sequence>MSKKWTGQEFILLGAAVCTLFLMYVTILLPGSVSDQRVVDGIEDHNQESHQFVESEQIEDNQVIETDNRSEGNEKFAYKFSGGEEDGNNNE</sequence>
<evidence type="ECO:0000256" key="1">
    <source>
        <dbReference type="SAM" id="Phobius"/>
    </source>
</evidence>
<accession>A0ABT9YEG7</accession>
<keyword evidence="1" id="KW-0472">Membrane</keyword>
<keyword evidence="3" id="KW-1185">Reference proteome</keyword>
<name>A0ABT9YEG7_9BACI</name>
<gene>
    <name evidence="2" type="ORF">J2S05_001013</name>
</gene>